<dbReference type="AlphaFoldDB" id="A0A0P9K6P4"/>
<evidence type="ECO:0000313" key="1">
    <source>
        <dbReference type="EMBL" id="KPW24544.1"/>
    </source>
</evidence>
<protein>
    <submittedName>
        <fullName evidence="1">Uncharacterized protein</fullName>
    </submittedName>
</protein>
<reference evidence="1 2" key="1">
    <citation type="submission" date="2015-09" db="EMBL/GenBank/DDBJ databases">
        <title>Genome announcement of multiple Pseudomonas syringae strains.</title>
        <authorList>
            <person name="Thakur S."/>
            <person name="Wang P.W."/>
            <person name="Gong Y."/>
            <person name="Weir B.S."/>
            <person name="Guttman D.S."/>
        </authorList>
    </citation>
    <scope>NUCLEOTIDE SEQUENCE [LARGE SCALE GENOMIC DNA]</scope>
    <source>
        <strain evidence="1 2">ICMP2802</strain>
    </source>
</reference>
<feature type="non-terminal residue" evidence="1">
    <location>
        <position position="217"/>
    </location>
</feature>
<dbReference type="EMBL" id="LJPM01000113">
    <property type="protein sequence ID" value="KPW24544.1"/>
    <property type="molecule type" value="Genomic_DNA"/>
</dbReference>
<dbReference type="Proteomes" id="UP000050297">
    <property type="component" value="Unassembled WGS sequence"/>
</dbReference>
<proteinExistence type="predicted"/>
<organism evidence="1 2">
    <name type="scientific">Pseudomonas syringae pv. aceris</name>
    <dbReference type="NCBI Taxonomy" id="199198"/>
    <lineage>
        <taxon>Bacteria</taxon>
        <taxon>Pseudomonadati</taxon>
        <taxon>Pseudomonadota</taxon>
        <taxon>Gammaproteobacteria</taxon>
        <taxon>Pseudomonadales</taxon>
        <taxon>Pseudomonadaceae</taxon>
        <taxon>Pseudomonas</taxon>
        <taxon>Pseudomonas syringae</taxon>
    </lineage>
</organism>
<comment type="caution">
    <text evidence="1">The sequence shown here is derived from an EMBL/GenBank/DDBJ whole genome shotgun (WGS) entry which is preliminary data.</text>
</comment>
<sequence>MPEEAFVVGLAFDLGLFGDPSAQTVVLVAAGAFHLGVSHGLGFDQAVFAVVGEGLPAHDADDFFDQVAPGVVLVFVVAPFFEAVVFDVIEAAGVEVEAVGRSVVAELFAIDHATGVARQQLAVSFVFVPGFAAQFVEGAAQFAGRVVFVAAVNRVVSVFDVALWLYERVLDLRQFFRRQGCGVLPGLATHAVVTEATGELALGAIDLAMEIVALHVA</sequence>
<name>A0A0P9K6P4_PSESX</name>
<evidence type="ECO:0000313" key="2">
    <source>
        <dbReference type="Proteomes" id="UP000050297"/>
    </source>
</evidence>
<gene>
    <name evidence="1" type="ORF">ALO91_102665</name>
</gene>
<accession>A0A0P9K6P4</accession>